<name>A0A2T3YZH6_TRIA4</name>
<dbReference type="EMBL" id="KZ679266">
    <property type="protein sequence ID" value="PTB37958.1"/>
    <property type="molecule type" value="Genomic_DNA"/>
</dbReference>
<keyword evidence="4" id="KW-0521">NADP</keyword>
<dbReference type="SUPFAM" id="SSF51905">
    <property type="entry name" value="FAD/NAD(P)-binding domain"/>
    <property type="match status" value="1"/>
</dbReference>
<organism evidence="6 7">
    <name type="scientific">Trichoderma asperellum (strain ATCC 204424 / CBS 433.97 / NBRC 101777)</name>
    <dbReference type="NCBI Taxonomy" id="1042311"/>
    <lineage>
        <taxon>Eukaryota</taxon>
        <taxon>Fungi</taxon>
        <taxon>Dikarya</taxon>
        <taxon>Ascomycota</taxon>
        <taxon>Pezizomycotina</taxon>
        <taxon>Sordariomycetes</taxon>
        <taxon>Hypocreomycetidae</taxon>
        <taxon>Hypocreales</taxon>
        <taxon>Hypocreaceae</taxon>
        <taxon>Trichoderma</taxon>
    </lineage>
</organism>
<evidence type="ECO:0000256" key="1">
    <source>
        <dbReference type="ARBA" id="ARBA00009183"/>
    </source>
</evidence>
<gene>
    <name evidence="6" type="ORF">M441DRAFT_198776</name>
</gene>
<dbReference type="InterPro" id="IPR036188">
    <property type="entry name" value="FAD/NAD-bd_sf"/>
</dbReference>
<keyword evidence="7" id="KW-1185">Reference proteome</keyword>
<dbReference type="InterPro" id="IPR020946">
    <property type="entry name" value="Flavin_mOase-like"/>
</dbReference>
<dbReference type="InterPro" id="IPR050346">
    <property type="entry name" value="FMO-like"/>
</dbReference>
<evidence type="ECO:0000256" key="2">
    <source>
        <dbReference type="ARBA" id="ARBA00022630"/>
    </source>
</evidence>
<dbReference type="InterPro" id="IPR000960">
    <property type="entry name" value="Flavin_mOase"/>
</dbReference>
<evidence type="ECO:0000313" key="6">
    <source>
        <dbReference type="EMBL" id="PTB37958.1"/>
    </source>
</evidence>
<dbReference type="AlphaFoldDB" id="A0A2T3YZH6"/>
<reference evidence="6 7" key="1">
    <citation type="submission" date="2016-07" db="EMBL/GenBank/DDBJ databases">
        <title>Multiple horizontal gene transfer events from other fungi enriched the ability of initially mycotrophic Trichoderma (Ascomycota) to feed on dead plant biomass.</title>
        <authorList>
            <consortium name="DOE Joint Genome Institute"/>
            <person name="Aerts A."/>
            <person name="Atanasova L."/>
            <person name="Chenthamara K."/>
            <person name="Zhang J."/>
            <person name="Grujic M."/>
            <person name="Henrissat B."/>
            <person name="Kuo A."/>
            <person name="Salamov A."/>
            <person name="Lipzen A."/>
            <person name="Labutti K."/>
            <person name="Barry K."/>
            <person name="Miao Y."/>
            <person name="Rahimi M.J."/>
            <person name="Shen Q."/>
            <person name="Grigoriev I.V."/>
            <person name="Kubicek C.P."/>
            <person name="Druzhinina I.S."/>
        </authorList>
    </citation>
    <scope>NUCLEOTIDE SEQUENCE [LARGE SCALE GENOMIC DNA]</scope>
    <source>
        <strain evidence="6 7">CBS 433.97</strain>
    </source>
</reference>
<dbReference type="PIRSF" id="PIRSF000332">
    <property type="entry name" value="FMO"/>
    <property type="match status" value="1"/>
</dbReference>
<protein>
    <recommendedName>
        <fullName evidence="8">FAD/NAD(P)-binding domain-containing protein</fullName>
    </recommendedName>
</protein>
<evidence type="ECO:0008006" key="8">
    <source>
        <dbReference type="Google" id="ProtNLM"/>
    </source>
</evidence>
<evidence type="ECO:0000313" key="7">
    <source>
        <dbReference type="Proteomes" id="UP000240493"/>
    </source>
</evidence>
<dbReference type="OrthoDB" id="66881at2759"/>
<dbReference type="GO" id="GO:0004499">
    <property type="term" value="F:N,N-dimethylaniline monooxygenase activity"/>
    <property type="evidence" value="ECO:0007669"/>
    <property type="project" value="InterPro"/>
</dbReference>
<dbReference type="Gene3D" id="3.50.50.60">
    <property type="entry name" value="FAD/NAD(P)-binding domain"/>
    <property type="match status" value="1"/>
</dbReference>
<evidence type="ECO:0000256" key="4">
    <source>
        <dbReference type="ARBA" id="ARBA00022857"/>
    </source>
</evidence>
<keyword evidence="2" id="KW-0285">Flavoprotein</keyword>
<evidence type="ECO:0000256" key="3">
    <source>
        <dbReference type="ARBA" id="ARBA00022827"/>
    </source>
</evidence>
<dbReference type="Pfam" id="PF00743">
    <property type="entry name" value="FMO-like"/>
    <property type="match status" value="1"/>
</dbReference>
<dbReference type="PANTHER" id="PTHR23023">
    <property type="entry name" value="DIMETHYLANILINE MONOOXYGENASE"/>
    <property type="match status" value="1"/>
</dbReference>
<keyword evidence="5" id="KW-0560">Oxidoreductase</keyword>
<dbReference type="GO" id="GO:0050660">
    <property type="term" value="F:flavin adenine dinucleotide binding"/>
    <property type="evidence" value="ECO:0007669"/>
    <property type="project" value="InterPro"/>
</dbReference>
<dbReference type="GO" id="GO:0050661">
    <property type="term" value="F:NADP binding"/>
    <property type="evidence" value="ECO:0007669"/>
    <property type="project" value="InterPro"/>
</dbReference>
<proteinExistence type="inferred from homology"/>
<accession>A0A2T3YZH6</accession>
<dbReference type="STRING" id="1042311.A0A2T3YZH6"/>
<dbReference type="PRINTS" id="PR00370">
    <property type="entry name" value="FMOXYGENASE"/>
</dbReference>
<keyword evidence="3" id="KW-0274">FAD</keyword>
<evidence type="ECO:0000256" key="5">
    <source>
        <dbReference type="ARBA" id="ARBA00023002"/>
    </source>
</evidence>
<comment type="similarity">
    <text evidence="1">Belongs to the FMO family.</text>
</comment>
<sequence length="573" mass="63983">MAANHGSAGLGMRVGIIGAGPLGVVAAKNLAEEGFEVTVFERAEGVGGLWRQTTNTKQTSVLPNTYTNTSKFTGAMSDFPMPDDYPVNPSADQIQKYFELYAKAFDIKRHIRFSIEVVSVTYDRATKKWRLTVRPVGSTDERNDETFDFDRLVVATGSFKTPSIPVFKGQEQFKGEILHSQAFKDPTKYKGKSVIVVGLGNTAADSVSALISEGAERVIVSHRHQAVIIPRVTKEGRVLEFTLTFRLLMLIYLLQRISKGLAATIVAREFGKLQDACYPALRKHKACADGRELPAAHAIQPVVSDDLASHFIEGRAESAPDISSISGPRSVKFSDGTEANDVDVILLCTGLKPDLGSLMPSEFDPYNPNLAPTSFGMLPARYTDERRVARLYQGFISLQNPHQLAFLGSCIAKRPNFQLYDLITMALAQLWVGNYPLPPQAEMERSADDFMEDLAKLIKKGDVKLTGIMGAIEYDQWLNDVAGTRIYSHLGNWFSKDCWRLWWTDRKLYKIMVTGIVSAHFLRLFDNKGRGRKAWPGARDAIMEANDRAKNWKSEHFEKWKLEHWKGQMNGHA</sequence>
<dbReference type="Proteomes" id="UP000240493">
    <property type="component" value="Unassembled WGS sequence"/>
</dbReference>